<dbReference type="EMBL" id="FOIZ01000001">
    <property type="protein sequence ID" value="SEW17554.1"/>
    <property type="molecule type" value="Genomic_DNA"/>
</dbReference>
<dbReference type="AlphaFoldDB" id="A0A1I0PU82"/>
<dbReference type="PANTHER" id="PTHR42901:SF1">
    <property type="entry name" value="ALCOHOL DEHYDROGENASE"/>
    <property type="match status" value="1"/>
</dbReference>
<name>A0A1I0PU82_9RHOB</name>
<dbReference type="Pfam" id="PF00106">
    <property type="entry name" value="adh_short"/>
    <property type="match status" value="1"/>
</dbReference>
<dbReference type="STRING" id="364200.SAMN04488515_1408"/>
<evidence type="ECO:0000256" key="2">
    <source>
        <dbReference type="ARBA" id="ARBA00023002"/>
    </source>
</evidence>
<evidence type="ECO:0000313" key="3">
    <source>
        <dbReference type="EMBL" id="SEW17554.1"/>
    </source>
</evidence>
<organism evidence="3 4">
    <name type="scientific">Cognatiyoonia koreensis</name>
    <dbReference type="NCBI Taxonomy" id="364200"/>
    <lineage>
        <taxon>Bacteria</taxon>
        <taxon>Pseudomonadati</taxon>
        <taxon>Pseudomonadota</taxon>
        <taxon>Alphaproteobacteria</taxon>
        <taxon>Rhodobacterales</taxon>
        <taxon>Paracoccaceae</taxon>
        <taxon>Cognatiyoonia</taxon>
    </lineage>
</organism>
<dbReference type="PANTHER" id="PTHR42901">
    <property type="entry name" value="ALCOHOL DEHYDROGENASE"/>
    <property type="match status" value="1"/>
</dbReference>
<keyword evidence="2" id="KW-0560">Oxidoreductase</keyword>
<evidence type="ECO:0000256" key="1">
    <source>
        <dbReference type="ARBA" id="ARBA00006484"/>
    </source>
</evidence>
<evidence type="ECO:0000313" key="4">
    <source>
        <dbReference type="Proteomes" id="UP000199167"/>
    </source>
</evidence>
<dbReference type="Proteomes" id="UP000199167">
    <property type="component" value="Unassembled WGS sequence"/>
</dbReference>
<accession>A0A1I0PU82</accession>
<reference evidence="3 4" key="1">
    <citation type="submission" date="2016-10" db="EMBL/GenBank/DDBJ databases">
        <authorList>
            <person name="de Groot N.N."/>
        </authorList>
    </citation>
    <scope>NUCLEOTIDE SEQUENCE [LARGE SCALE GENOMIC DNA]</scope>
    <source>
        <strain evidence="3 4">DSM 17925</strain>
    </source>
</reference>
<dbReference type="InterPro" id="IPR036291">
    <property type="entry name" value="NAD(P)-bd_dom_sf"/>
</dbReference>
<keyword evidence="4" id="KW-1185">Reference proteome</keyword>
<dbReference type="InterPro" id="IPR002347">
    <property type="entry name" value="SDR_fam"/>
</dbReference>
<gene>
    <name evidence="3" type="ORF">SAMN04488515_1408</name>
</gene>
<dbReference type="PRINTS" id="PR00081">
    <property type="entry name" value="GDHRDH"/>
</dbReference>
<dbReference type="Gene3D" id="3.40.50.720">
    <property type="entry name" value="NAD(P)-binding Rossmann-like Domain"/>
    <property type="match status" value="1"/>
</dbReference>
<dbReference type="SUPFAM" id="SSF51735">
    <property type="entry name" value="NAD(P)-binding Rossmann-fold domains"/>
    <property type="match status" value="1"/>
</dbReference>
<sequence>MTKTALITGASRGLGAALAKELAATHHIIAVAKTVGALEELDDTVQAAGGQATLAPMDISTDAAMQQLCRGIYDRWSRLDLWIHTAVHAAPLAPADHVSEKDFTKSVDVNITATARLIRYVAPLLGRDGTAVFFDDPRAGGKFFGSYGATKAAQTALAKSWQAETVKTGPKVKILAPAPMPTATRARFFPGEDRKPLATPESEAKRLLTHIL</sequence>
<dbReference type="CDD" id="cd05233">
    <property type="entry name" value="SDR_c"/>
    <property type="match status" value="1"/>
</dbReference>
<dbReference type="OrthoDB" id="9790785at2"/>
<protein>
    <submittedName>
        <fullName evidence="3">Short-chain dehydrogenase</fullName>
    </submittedName>
</protein>
<dbReference type="RefSeq" id="WP_089992010.1">
    <property type="nucleotide sequence ID" value="NZ_FOIZ01000001.1"/>
</dbReference>
<proteinExistence type="inferred from homology"/>
<dbReference type="GO" id="GO:0016491">
    <property type="term" value="F:oxidoreductase activity"/>
    <property type="evidence" value="ECO:0007669"/>
    <property type="project" value="UniProtKB-KW"/>
</dbReference>
<comment type="similarity">
    <text evidence="1">Belongs to the short-chain dehydrogenases/reductases (SDR) family.</text>
</comment>